<feature type="compositionally biased region" description="Polar residues" evidence="2">
    <location>
        <begin position="708"/>
        <end position="733"/>
    </location>
</feature>
<feature type="compositionally biased region" description="Polar residues" evidence="2">
    <location>
        <begin position="597"/>
        <end position="613"/>
    </location>
</feature>
<proteinExistence type="predicted"/>
<dbReference type="OrthoDB" id="10062605at2759"/>
<dbReference type="PANTHER" id="PTHR32258">
    <property type="entry name" value="PROTEIN NETWORKED 4A"/>
    <property type="match status" value="1"/>
</dbReference>
<dbReference type="AlphaFoldDB" id="E2C412"/>
<gene>
    <name evidence="3" type="ORF">EAI_14529</name>
</gene>
<dbReference type="OMA" id="ATKCWIT"/>
<feature type="compositionally biased region" description="Basic and acidic residues" evidence="2">
    <location>
        <begin position="827"/>
        <end position="845"/>
    </location>
</feature>
<feature type="compositionally biased region" description="Polar residues" evidence="2">
    <location>
        <begin position="757"/>
        <end position="775"/>
    </location>
</feature>
<evidence type="ECO:0000256" key="1">
    <source>
        <dbReference type="SAM" id="Coils"/>
    </source>
</evidence>
<protein>
    <submittedName>
        <fullName evidence="3">Uncharacterized protein</fullName>
    </submittedName>
</protein>
<dbReference type="Proteomes" id="UP000008237">
    <property type="component" value="Unassembled WGS sequence"/>
</dbReference>
<accession>E2C412</accession>
<feature type="region of interest" description="Disordered" evidence="2">
    <location>
        <begin position="757"/>
        <end position="852"/>
    </location>
</feature>
<keyword evidence="1" id="KW-0175">Coiled coil</keyword>
<name>E2C412_HARSA</name>
<feature type="region of interest" description="Disordered" evidence="2">
    <location>
        <begin position="597"/>
        <end position="623"/>
    </location>
</feature>
<sequence length="1030" mass="116288">MDSMKTDIDKDITGVELRMRVRKFDEENILLREELARAEELITNLERQCNNLENQLDRYTKKCQQLEKENDEQKDKLDEMIKNEKSYISAYQRSMKQYDSLSKQLETAEIEMQAIQPLKEEMEKISKEKKDCIKQVARLQEEFCEKEEECEKLKVMMTELQDTISNMKETYEYTIRNLRDKNHQLMDENMELQSWSAVQGERSLSPIPDADGCHLHSTPYKLEKIMLENSLYAELRASGFTAECSSKNSCRQELEDELDYYDTVISTILEQLEKVLKTLVTTTDSIDAPQPDLLHTENTRVYNIETLKHKVALLLNTVTEKIARSRNTKDSSTQLCADCSDAIGTSQQFGITSFRAQLTRACQCPKPETDLRLTASQDVSDNKDDPFLKVIQASTSVLDHNIFEVIDPLVEELDRIIEETINSPVVYKDLPASGNPRFRSMYTLPSHPRASSSSPEDIRRAPGQSSRKNSFDANLASGDGLTWTESSGEKSAEFGAGSTCDASGRESPTHTAASRPSEMPKVSSALRMDSKALLTLAETSAKNFQAPEMTVTSPRTSSLTSPRRKLSVYHRSFDVVEVRDTREDDQGPCLEVRRSLSASSVRDNAKNELSGNETTDDCDQNDASTYFFSQPYRNIKHDSDSSNNCSPQKHFWDGDPTDDEPSPIVQPIPRKVYLAPTRLKLLLQEVENSGETSNTSDAKKKKKENTRDCASSATNSPESDVPSSCSTVVGDSPVHLSSTSLITDKYETVVDAPALESNSRPLSETLSQGHLTSARSIPHNRIDSTEIANPESPHSRTSVRRVNDDQPRVERSVDGQMSSRENTSAGKDSECETAKPGDRCVDEGRTTMGANKADQTDDDVAVLPLIGDSPTKKEIPCEYVMQNDAMARDRNLLDAKQERWQQRRFTMRRSFSEGDSDGRALCRCRQHGRSQPLIEADDRLRSFPSLTSTRLQESGIVNLPDMEIISRENLSEFELQKRYTAFSLCLCTDRVTLPRRMELSLRQRDQSEKNLACEVQKMQQDIQASEHSDE</sequence>
<feature type="region of interest" description="Disordered" evidence="2">
    <location>
        <begin position="685"/>
        <end position="733"/>
    </location>
</feature>
<evidence type="ECO:0000256" key="2">
    <source>
        <dbReference type="SAM" id="MobiDB-lite"/>
    </source>
</evidence>
<feature type="compositionally biased region" description="Basic and acidic residues" evidence="2">
    <location>
        <begin position="801"/>
        <end position="813"/>
    </location>
</feature>
<evidence type="ECO:0000313" key="3">
    <source>
        <dbReference type="EMBL" id="EFN77398.1"/>
    </source>
</evidence>
<dbReference type="Gene3D" id="1.10.287.1490">
    <property type="match status" value="1"/>
</dbReference>
<dbReference type="InterPro" id="IPR051861">
    <property type="entry name" value="NET_actin-binding_domain"/>
</dbReference>
<feature type="region of interest" description="Disordered" evidence="2">
    <location>
        <begin position="438"/>
        <end position="524"/>
    </location>
</feature>
<organism evidence="4">
    <name type="scientific">Harpegnathos saltator</name>
    <name type="common">Jerdon's jumping ant</name>
    <dbReference type="NCBI Taxonomy" id="610380"/>
    <lineage>
        <taxon>Eukaryota</taxon>
        <taxon>Metazoa</taxon>
        <taxon>Ecdysozoa</taxon>
        <taxon>Arthropoda</taxon>
        <taxon>Hexapoda</taxon>
        <taxon>Insecta</taxon>
        <taxon>Pterygota</taxon>
        <taxon>Neoptera</taxon>
        <taxon>Endopterygota</taxon>
        <taxon>Hymenoptera</taxon>
        <taxon>Apocrita</taxon>
        <taxon>Aculeata</taxon>
        <taxon>Formicoidea</taxon>
        <taxon>Formicidae</taxon>
        <taxon>Ponerinae</taxon>
        <taxon>Ponerini</taxon>
        <taxon>Harpegnathos</taxon>
    </lineage>
</organism>
<dbReference type="PANTHER" id="PTHR32258:SF28">
    <property type="entry name" value="PROTEIN NETWORKED 3A-RELATED"/>
    <property type="match status" value="1"/>
</dbReference>
<evidence type="ECO:0000313" key="4">
    <source>
        <dbReference type="Proteomes" id="UP000008237"/>
    </source>
</evidence>
<dbReference type="EMBL" id="GL452364">
    <property type="protein sequence ID" value="EFN77398.1"/>
    <property type="molecule type" value="Genomic_DNA"/>
</dbReference>
<feature type="compositionally biased region" description="Polar residues" evidence="2">
    <location>
        <begin position="815"/>
        <end position="826"/>
    </location>
</feature>
<feature type="compositionally biased region" description="Polar residues" evidence="2">
    <location>
        <begin position="686"/>
        <end position="696"/>
    </location>
</feature>
<feature type="region of interest" description="Disordered" evidence="2">
    <location>
        <begin position="637"/>
        <end position="669"/>
    </location>
</feature>
<feature type="compositionally biased region" description="Polar residues" evidence="2">
    <location>
        <begin position="463"/>
        <end position="472"/>
    </location>
</feature>
<keyword evidence="4" id="KW-1185">Reference proteome</keyword>
<reference evidence="3 4" key="1">
    <citation type="journal article" date="2010" name="Science">
        <title>Genomic comparison of the ants Camponotus floridanus and Harpegnathos saltator.</title>
        <authorList>
            <person name="Bonasio R."/>
            <person name="Zhang G."/>
            <person name="Ye C."/>
            <person name="Mutti N.S."/>
            <person name="Fang X."/>
            <person name="Qin N."/>
            <person name="Donahue G."/>
            <person name="Yang P."/>
            <person name="Li Q."/>
            <person name="Li C."/>
            <person name="Zhang P."/>
            <person name="Huang Z."/>
            <person name="Berger S.L."/>
            <person name="Reinberg D."/>
            <person name="Wang J."/>
            <person name="Liebig J."/>
        </authorList>
    </citation>
    <scope>NUCLEOTIDE SEQUENCE [LARGE SCALE GENOMIC DNA]</scope>
    <source>
        <strain evidence="3 4">R22 G/1</strain>
    </source>
</reference>
<feature type="coiled-coil region" evidence="1">
    <location>
        <begin position="21"/>
        <end position="188"/>
    </location>
</feature>
<dbReference type="InParanoid" id="E2C412"/>